<evidence type="ECO:0000313" key="8">
    <source>
        <dbReference type="Proteomes" id="UP001249851"/>
    </source>
</evidence>
<dbReference type="InterPro" id="IPR027806">
    <property type="entry name" value="HARBI1_dom"/>
</dbReference>
<sequence length="646" mass="74094">MGFRKFPPSSFLIDYLERYKDYSQSGDLAEINDCIVDSGKLVLDTLKELQLPPVKPRDDSGQNEAEKTNCAIGDAVVDGSTIEWEVEKRFEGMTPEEIDGMSLSKYEVYEEGRMERNAWMVAEEKCTSDNARKKVPGSCYIEKIANFQKIHCKRGELFTEFIRERCREHLDSTHCDYCSSHHWIGPELSRVPWPVPDQANPPHFLPVWRTPPNNDQGKPRSVDHYQPQVAECKENNSPRDRRSEKRKRPEHMEDCTYQPLKEARITQLKSAVDAEAVKHDHDYCSHKDFHDKSTQTNFDLPQELQGIKEDLQRLKEENDKLKAKLDDKETLKRELFMGDVLKNDESVNFYTAFPSLTCLMTLFSLIKPYCGNLKYWDSNKLSDVGYQKDSTINKPGRKRTFSPFEEFILTLVRLRLGLLTNLLSDLFGISTASVSKTFRTWICFLGKILKDTLLTWPSKQQISSNLPKSFKKFPSVRIIIDCTEIYIEKPTTPSAQRATWSNYKQHNTIKALVGISPDGMFTFVSKLWTGNLSDRHITQQSGLLDLLEPGDSIMADKGFNIRDLATKKRVLLNVPPLCKGKQLSTKAVKTTRQIASVRIHVERAIERLKNFRLLQGNLPLTLLDIADHILIVCASLCNLLPPLAKW</sequence>
<reference evidence="7" key="1">
    <citation type="journal article" date="2023" name="G3 (Bethesda)">
        <title>Whole genome assembly and annotation of the endangered Caribbean coral Acropora cervicornis.</title>
        <authorList>
            <person name="Selwyn J.D."/>
            <person name="Vollmer S.V."/>
        </authorList>
    </citation>
    <scope>NUCLEOTIDE SEQUENCE</scope>
    <source>
        <strain evidence="7">K2</strain>
    </source>
</reference>
<feature type="domain" description="DDE Tnp4" evidence="5">
    <location>
        <begin position="480"/>
        <end position="638"/>
    </location>
</feature>
<evidence type="ECO:0000256" key="3">
    <source>
        <dbReference type="SAM" id="Coils"/>
    </source>
</evidence>
<dbReference type="Pfam" id="PF13359">
    <property type="entry name" value="DDE_Tnp_4"/>
    <property type="match status" value="1"/>
</dbReference>
<dbReference type="PANTHER" id="PTHR23080:SF141">
    <property type="entry name" value="TRANSPOSASE HELIX-TURN-HELIX DOMAIN-CONTAINING PROTEIN"/>
    <property type="match status" value="1"/>
</dbReference>
<evidence type="ECO:0008006" key="9">
    <source>
        <dbReference type="Google" id="ProtNLM"/>
    </source>
</evidence>
<reference evidence="7" key="2">
    <citation type="journal article" date="2023" name="Science">
        <title>Genomic signatures of disease resistance in endangered staghorn corals.</title>
        <authorList>
            <person name="Vollmer S.V."/>
            <person name="Selwyn J.D."/>
            <person name="Despard B.A."/>
            <person name="Roesel C.L."/>
        </authorList>
    </citation>
    <scope>NUCLEOTIDE SEQUENCE</scope>
    <source>
        <strain evidence="7">K2</strain>
    </source>
</reference>
<keyword evidence="8" id="KW-1185">Reference proteome</keyword>
<comment type="cofactor">
    <cofactor evidence="1">
        <name>a divalent metal cation</name>
        <dbReference type="ChEBI" id="CHEBI:60240"/>
    </cofactor>
</comment>
<keyword evidence="2" id="KW-0479">Metal-binding</keyword>
<keyword evidence="3" id="KW-0175">Coiled coil</keyword>
<dbReference type="Proteomes" id="UP001249851">
    <property type="component" value="Unassembled WGS sequence"/>
</dbReference>
<evidence type="ECO:0000256" key="1">
    <source>
        <dbReference type="ARBA" id="ARBA00001968"/>
    </source>
</evidence>
<gene>
    <name evidence="7" type="ORF">P5673_006879</name>
</gene>
<evidence type="ECO:0000313" key="7">
    <source>
        <dbReference type="EMBL" id="KAK2568834.1"/>
    </source>
</evidence>
<dbReference type="PANTHER" id="PTHR23080">
    <property type="entry name" value="THAP DOMAIN PROTEIN"/>
    <property type="match status" value="1"/>
</dbReference>
<feature type="domain" description="Transposase Helix-turn-helix" evidence="6">
    <location>
        <begin position="402"/>
        <end position="449"/>
    </location>
</feature>
<feature type="compositionally biased region" description="Basic and acidic residues" evidence="4">
    <location>
        <begin position="231"/>
        <end position="243"/>
    </location>
</feature>
<comment type="caution">
    <text evidence="7">The sequence shown here is derived from an EMBL/GenBank/DDBJ whole genome shotgun (WGS) entry which is preliminary data.</text>
</comment>
<feature type="coiled-coil region" evidence="3">
    <location>
        <begin position="304"/>
        <end position="334"/>
    </location>
</feature>
<organism evidence="7 8">
    <name type="scientific">Acropora cervicornis</name>
    <name type="common">Staghorn coral</name>
    <dbReference type="NCBI Taxonomy" id="6130"/>
    <lineage>
        <taxon>Eukaryota</taxon>
        <taxon>Metazoa</taxon>
        <taxon>Cnidaria</taxon>
        <taxon>Anthozoa</taxon>
        <taxon>Hexacorallia</taxon>
        <taxon>Scleractinia</taxon>
        <taxon>Astrocoeniina</taxon>
        <taxon>Acroporidae</taxon>
        <taxon>Acropora</taxon>
    </lineage>
</organism>
<dbReference type="InterPro" id="IPR027805">
    <property type="entry name" value="Transposase_HTH_dom"/>
</dbReference>
<evidence type="ECO:0000256" key="2">
    <source>
        <dbReference type="ARBA" id="ARBA00022723"/>
    </source>
</evidence>
<evidence type="ECO:0000259" key="6">
    <source>
        <dbReference type="Pfam" id="PF13613"/>
    </source>
</evidence>
<evidence type="ECO:0000259" key="5">
    <source>
        <dbReference type="Pfam" id="PF13359"/>
    </source>
</evidence>
<name>A0AAD9VC25_ACRCE</name>
<accession>A0AAD9VC25</accession>
<feature type="region of interest" description="Disordered" evidence="4">
    <location>
        <begin position="204"/>
        <end position="253"/>
    </location>
</feature>
<dbReference type="Pfam" id="PF13613">
    <property type="entry name" value="HTH_Tnp_4"/>
    <property type="match status" value="1"/>
</dbReference>
<protein>
    <recommendedName>
        <fullName evidence="9">DDE Tnp4 domain-containing protein</fullName>
    </recommendedName>
</protein>
<dbReference type="GO" id="GO:0046872">
    <property type="term" value="F:metal ion binding"/>
    <property type="evidence" value="ECO:0007669"/>
    <property type="project" value="UniProtKB-KW"/>
</dbReference>
<proteinExistence type="predicted"/>
<dbReference type="EMBL" id="JARQWQ010000011">
    <property type="protein sequence ID" value="KAK2568834.1"/>
    <property type="molecule type" value="Genomic_DNA"/>
</dbReference>
<evidence type="ECO:0000256" key="4">
    <source>
        <dbReference type="SAM" id="MobiDB-lite"/>
    </source>
</evidence>
<dbReference type="AlphaFoldDB" id="A0AAD9VC25"/>